<comment type="caution">
    <text evidence="6">The sequence shown here is derived from an EMBL/GenBank/DDBJ whole genome shotgun (WGS) entry which is preliminary data.</text>
</comment>
<proteinExistence type="predicted"/>
<dbReference type="InterPro" id="IPR002545">
    <property type="entry name" value="CheW-lke_dom"/>
</dbReference>
<comment type="subcellular location">
    <subcellularLocation>
        <location evidence="1">Cytoplasm</location>
    </subcellularLocation>
</comment>
<dbReference type="Gene3D" id="2.40.50.180">
    <property type="entry name" value="CheA-289, Domain 4"/>
    <property type="match status" value="1"/>
</dbReference>
<evidence type="ECO:0000313" key="7">
    <source>
        <dbReference type="Proteomes" id="UP000320948"/>
    </source>
</evidence>
<dbReference type="CDD" id="cd00732">
    <property type="entry name" value="CheW"/>
    <property type="match status" value="1"/>
</dbReference>
<evidence type="ECO:0000256" key="1">
    <source>
        <dbReference type="ARBA" id="ARBA00004496"/>
    </source>
</evidence>
<dbReference type="AlphaFoldDB" id="A0A6N4R0F8"/>
<dbReference type="InterPro" id="IPR039315">
    <property type="entry name" value="CheW"/>
</dbReference>
<dbReference type="PANTHER" id="PTHR22617">
    <property type="entry name" value="CHEMOTAXIS SENSOR HISTIDINE KINASE-RELATED"/>
    <property type="match status" value="1"/>
</dbReference>
<dbReference type="SUPFAM" id="SSF50341">
    <property type="entry name" value="CheW-like"/>
    <property type="match status" value="1"/>
</dbReference>
<name>A0A6N4R0F8_BLAVI</name>
<keyword evidence="3" id="KW-0963">Cytoplasm</keyword>
<evidence type="ECO:0000256" key="3">
    <source>
        <dbReference type="ARBA" id="ARBA00022490"/>
    </source>
</evidence>
<dbReference type="FunFam" id="2.40.50.180:FF:000002">
    <property type="entry name" value="Chemotaxis protein CheW"/>
    <property type="match status" value="1"/>
</dbReference>
<dbReference type="Gene3D" id="2.30.30.40">
    <property type="entry name" value="SH3 Domains"/>
    <property type="match status" value="1"/>
</dbReference>
<dbReference type="EMBL" id="VAFM01000002">
    <property type="protein sequence ID" value="TKW60712.1"/>
    <property type="molecule type" value="Genomic_DNA"/>
</dbReference>
<dbReference type="Proteomes" id="UP000320948">
    <property type="component" value="Unassembled WGS sequence"/>
</dbReference>
<dbReference type="PANTHER" id="PTHR22617:SF23">
    <property type="entry name" value="CHEMOTAXIS PROTEIN CHEW"/>
    <property type="match status" value="1"/>
</dbReference>
<keyword evidence="4" id="KW-0145">Chemotaxis</keyword>
<evidence type="ECO:0000313" key="6">
    <source>
        <dbReference type="EMBL" id="TKW60712.1"/>
    </source>
</evidence>
<evidence type="ECO:0000256" key="2">
    <source>
        <dbReference type="ARBA" id="ARBA00021483"/>
    </source>
</evidence>
<organism evidence="6 7">
    <name type="scientific">Blastochloris viridis</name>
    <name type="common">Rhodopseudomonas viridis</name>
    <dbReference type="NCBI Taxonomy" id="1079"/>
    <lineage>
        <taxon>Bacteria</taxon>
        <taxon>Pseudomonadati</taxon>
        <taxon>Pseudomonadota</taxon>
        <taxon>Alphaproteobacteria</taxon>
        <taxon>Hyphomicrobiales</taxon>
        <taxon>Blastochloridaceae</taxon>
        <taxon>Blastochloris</taxon>
    </lineage>
</organism>
<dbReference type="Pfam" id="PF01584">
    <property type="entry name" value="CheW"/>
    <property type="match status" value="1"/>
</dbReference>
<sequence length="165" mass="18197">MMNMQSRQTEKSTTMLHQLVTFELFGEVFALPILDVREIIRLTAITPVPQAPSFVEGVINLRGQIIPIVDLRKRFGVDTQAATDETRIIVVELGNGMVIGLIVDAVREVERIPSDSILPPPSLVAGSIGSEYIKGISNHEDKMIVHIDMRKVFNSNEMSALESAA</sequence>
<dbReference type="PROSITE" id="PS50851">
    <property type="entry name" value="CHEW"/>
    <property type="match status" value="1"/>
</dbReference>
<dbReference type="GO" id="GO:0007165">
    <property type="term" value="P:signal transduction"/>
    <property type="evidence" value="ECO:0007669"/>
    <property type="project" value="InterPro"/>
</dbReference>
<evidence type="ECO:0000256" key="4">
    <source>
        <dbReference type="ARBA" id="ARBA00022500"/>
    </source>
</evidence>
<protein>
    <recommendedName>
        <fullName evidence="2">Chemotaxis protein CheW</fullName>
    </recommendedName>
</protein>
<reference evidence="6 7" key="1">
    <citation type="journal article" date="2017" name="Nat. Commun.">
        <title>In situ click chemistry generation of cyclooxygenase-2 inhibitors.</title>
        <authorList>
            <person name="Bhardwaj A."/>
            <person name="Kaur J."/>
            <person name="Wuest M."/>
            <person name="Wuest F."/>
        </authorList>
    </citation>
    <scope>NUCLEOTIDE SEQUENCE [LARGE SCALE GENOMIC DNA]</scope>
    <source>
        <strain evidence="6">S2_018_000_R2_106</strain>
    </source>
</reference>
<evidence type="ECO:0000259" key="5">
    <source>
        <dbReference type="PROSITE" id="PS50851"/>
    </source>
</evidence>
<dbReference type="GO" id="GO:0005829">
    <property type="term" value="C:cytosol"/>
    <property type="evidence" value="ECO:0007669"/>
    <property type="project" value="TreeGrafter"/>
</dbReference>
<feature type="domain" description="CheW-like" evidence="5">
    <location>
        <begin position="16"/>
        <end position="158"/>
    </location>
</feature>
<dbReference type="InterPro" id="IPR036061">
    <property type="entry name" value="CheW-like_dom_sf"/>
</dbReference>
<dbReference type="SMART" id="SM00260">
    <property type="entry name" value="CheW"/>
    <property type="match status" value="1"/>
</dbReference>
<accession>A0A6N4R0F8</accession>
<dbReference type="GO" id="GO:0006935">
    <property type="term" value="P:chemotaxis"/>
    <property type="evidence" value="ECO:0007669"/>
    <property type="project" value="UniProtKB-KW"/>
</dbReference>
<gene>
    <name evidence="6" type="ORF">DI628_07390</name>
</gene>